<dbReference type="Proteomes" id="UP001217838">
    <property type="component" value="Unassembled WGS sequence"/>
</dbReference>
<evidence type="ECO:0008006" key="4">
    <source>
        <dbReference type="Google" id="ProtNLM"/>
    </source>
</evidence>
<proteinExistence type="predicted"/>
<comment type="caution">
    <text evidence="2">The sequence shown here is derived from an EMBL/GenBank/DDBJ whole genome shotgun (WGS) entry which is preliminary data.</text>
</comment>
<feature type="region of interest" description="Disordered" evidence="1">
    <location>
        <begin position="24"/>
        <end position="45"/>
    </location>
</feature>
<organism evidence="2 3">
    <name type="scientific">Nannocystis radixulma</name>
    <dbReference type="NCBI Taxonomy" id="2995305"/>
    <lineage>
        <taxon>Bacteria</taxon>
        <taxon>Pseudomonadati</taxon>
        <taxon>Myxococcota</taxon>
        <taxon>Polyangia</taxon>
        <taxon>Nannocystales</taxon>
        <taxon>Nannocystaceae</taxon>
        <taxon>Nannocystis</taxon>
    </lineage>
</organism>
<name>A0ABT5B9U4_9BACT</name>
<reference evidence="2 3" key="1">
    <citation type="submission" date="2022-11" db="EMBL/GenBank/DDBJ databases">
        <title>Minimal conservation of predation-associated metabolite biosynthetic gene clusters underscores biosynthetic potential of Myxococcota including descriptions for ten novel species: Archangium lansinium sp. nov., Myxococcus landrumus sp. nov., Nannocystis bai.</title>
        <authorList>
            <person name="Ahearne A."/>
            <person name="Stevens C."/>
            <person name="Dowd S."/>
        </authorList>
    </citation>
    <scope>NUCLEOTIDE SEQUENCE [LARGE SCALE GENOMIC DNA]</scope>
    <source>
        <strain evidence="2 3">NCELM</strain>
    </source>
</reference>
<feature type="compositionally biased region" description="Low complexity" evidence="1">
    <location>
        <begin position="29"/>
        <end position="44"/>
    </location>
</feature>
<dbReference type="EMBL" id="JAQNDN010000013">
    <property type="protein sequence ID" value="MDC0670914.1"/>
    <property type="molecule type" value="Genomic_DNA"/>
</dbReference>
<gene>
    <name evidence="2" type="ORF">POL58_24360</name>
</gene>
<accession>A0ABT5B9U4</accession>
<dbReference type="PROSITE" id="PS51257">
    <property type="entry name" value="PROKAR_LIPOPROTEIN"/>
    <property type="match status" value="1"/>
</dbReference>
<keyword evidence="3" id="KW-1185">Reference proteome</keyword>
<dbReference type="RefSeq" id="WP_272000888.1">
    <property type="nucleotide sequence ID" value="NZ_JAQNDN010000013.1"/>
</dbReference>
<evidence type="ECO:0000313" key="3">
    <source>
        <dbReference type="Proteomes" id="UP001217838"/>
    </source>
</evidence>
<protein>
    <recommendedName>
        <fullName evidence="4">Lipoprotein</fullName>
    </recommendedName>
</protein>
<evidence type="ECO:0000313" key="2">
    <source>
        <dbReference type="EMBL" id="MDC0670914.1"/>
    </source>
</evidence>
<sequence>MIHRRHIGALAALVVGVSASCGDDSAQQGTDTAGTSTTADTTGAEPPELPAWLFGSWSEHRVGFDFNVCAMEHLQFHADGRALQGAVTCETMVPVFDKEFTWEAAGDDMVIVHLPDSEYAEAWQIRMGTDFLTSERDCGLLEVVDIIAGVVNEKTRRDYVRGEVCFETVPAEEGVGNWDPYRSVWCEGPPAACEPSP</sequence>
<evidence type="ECO:0000256" key="1">
    <source>
        <dbReference type="SAM" id="MobiDB-lite"/>
    </source>
</evidence>